<evidence type="ECO:0000313" key="3">
    <source>
        <dbReference type="Proteomes" id="UP000029995"/>
    </source>
</evidence>
<dbReference type="InterPro" id="IPR013022">
    <property type="entry name" value="Xyl_isomerase-like_TIM-brl"/>
</dbReference>
<comment type="caution">
    <text evidence="2">The sequence shown here is derived from an EMBL/GenBank/DDBJ whole genome shotgun (WGS) entry which is preliminary data.</text>
</comment>
<dbReference type="SUPFAM" id="SSF51658">
    <property type="entry name" value="Xylose isomerase-like"/>
    <property type="match status" value="1"/>
</dbReference>
<gene>
    <name evidence="2" type="ORF">P409_19555</name>
</gene>
<proteinExistence type="predicted"/>
<accession>A0A0A0D4P0</accession>
<dbReference type="InterPro" id="IPR050312">
    <property type="entry name" value="IolE/XylAMocC-like"/>
</dbReference>
<evidence type="ECO:0000313" key="2">
    <source>
        <dbReference type="EMBL" id="KGM32763.1"/>
    </source>
</evidence>
<name>A0A0A0D4P0_9PROT</name>
<protein>
    <recommendedName>
        <fullName evidence="1">Xylose isomerase-like TIM barrel domain-containing protein</fullName>
    </recommendedName>
</protein>
<dbReference type="Pfam" id="PF01261">
    <property type="entry name" value="AP_endonuc_2"/>
    <property type="match status" value="1"/>
</dbReference>
<reference evidence="2 3" key="1">
    <citation type="submission" date="2014-01" db="EMBL/GenBank/DDBJ databases">
        <title>Genome sequence determination for a cystic fibrosis isolate, Inquilinus limosus.</title>
        <authorList>
            <person name="Pino M."/>
            <person name="Di Conza J."/>
            <person name="Gutkind G."/>
        </authorList>
    </citation>
    <scope>NUCLEOTIDE SEQUENCE [LARGE SCALE GENOMIC DNA]</scope>
    <source>
        <strain evidence="2 3">MP06</strain>
    </source>
</reference>
<dbReference type="AlphaFoldDB" id="A0A0A0D4P0"/>
<sequence length="315" mass="35781">MKLGLYSVSYAGIWYRGEALSLPDLIRKARQLGFAGIELDGKRPHGNPMDLDAAARREIKRIAAGEGIEIAAVAANNDFTTPVPDHLEPQILMVREQIRLAADLGSKILRVFLAWPGVTYRTDGLAYYDVARRRWEEIWRDTTRLEIWQQARVAFRELARFAENEGVVLALQNHGPVIRHHQDVIDMVREVGSPAFMACLDAPLMTRQDDDYMRQACLAGRGLQVHSHCSGEFKRDGKGRVVQYPYRFGEDVPNYPAFVRAMKEIGYDGYVCFEYCHLALNERNEVQGRDFVDSQAALFLEYFGELLQQAERAAA</sequence>
<dbReference type="EMBL" id="JANX01000267">
    <property type="protein sequence ID" value="KGM32763.1"/>
    <property type="molecule type" value="Genomic_DNA"/>
</dbReference>
<feature type="domain" description="Xylose isomerase-like TIM barrel" evidence="1">
    <location>
        <begin position="26"/>
        <end position="279"/>
    </location>
</feature>
<dbReference type="PANTHER" id="PTHR12110">
    <property type="entry name" value="HYDROXYPYRUVATE ISOMERASE"/>
    <property type="match status" value="1"/>
</dbReference>
<dbReference type="InterPro" id="IPR036237">
    <property type="entry name" value="Xyl_isomerase-like_sf"/>
</dbReference>
<organism evidence="2 3">
    <name type="scientific">Inquilinus limosus MP06</name>
    <dbReference type="NCBI Taxonomy" id="1398085"/>
    <lineage>
        <taxon>Bacteria</taxon>
        <taxon>Pseudomonadati</taxon>
        <taxon>Pseudomonadota</taxon>
        <taxon>Alphaproteobacteria</taxon>
        <taxon>Rhodospirillales</taxon>
        <taxon>Rhodospirillaceae</taxon>
        <taxon>Inquilinus</taxon>
    </lineage>
</organism>
<dbReference type="Gene3D" id="3.20.20.150">
    <property type="entry name" value="Divalent-metal-dependent TIM barrel enzymes"/>
    <property type="match status" value="1"/>
</dbReference>
<dbReference type="Proteomes" id="UP000029995">
    <property type="component" value="Unassembled WGS sequence"/>
</dbReference>
<dbReference type="OrthoDB" id="127676at2"/>
<dbReference type="RefSeq" id="WP_034841952.1">
    <property type="nucleotide sequence ID" value="NZ_JANX01000267.1"/>
</dbReference>
<evidence type="ECO:0000259" key="1">
    <source>
        <dbReference type="Pfam" id="PF01261"/>
    </source>
</evidence>